<organism evidence="3 4">
    <name type="scientific">Pelagicoccus mobilis</name>
    <dbReference type="NCBI Taxonomy" id="415221"/>
    <lineage>
        <taxon>Bacteria</taxon>
        <taxon>Pseudomonadati</taxon>
        <taxon>Verrucomicrobiota</taxon>
        <taxon>Opitutia</taxon>
        <taxon>Puniceicoccales</taxon>
        <taxon>Pelagicoccaceae</taxon>
        <taxon>Pelagicoccus</taxon>
    </lineage>
</organism>
<proteinExistence type="predicted"/>
<evidence type="ECO:0000256" key="1">
    <source>
        <dbReference type="PROSITE-ProRule" id="PRU00110"/>
    </source>
</evidence>
<dbReference type="GO" id="GO:0004672">
    <property type="term" value="F:protein kinase activity"/>
    <property type="evidence" value="ECO:0007669"/>
    <property type="project" value="UniProtKB-ARBA"/>
</dbReference>
<dbReference type="AlphaFoldDB" id="A0A934S0A3"/>
<evidence type="ECO:0000313" key="3">
    <source>
        <dbReference type="EMBL" id="MBK1878191.1"/>
    </source>
</evidence>
<dbReference type="Gene3D" id="1.20.120.160">
    <property type="entry name" value="HPT domain"/>
    <property type="match status" value="1"/>
</dbReference>
<sequence length="125" mass="14132">MSDSELIDWEQLEMIFGEDEEDFDEDMAELFHEFVEDGNIQFGKINESEFAADKTKVAKESHKLKGSASNFGFTRVASLLAHIEDEIESITRDDFLSSLEQARSGFDRSIATVMERYPALGVGQN</sequence>
<dbReference type="InterPro" id="IPR036641">
    <property type="entry name" value="HPT_dom_sf"/>
</dbReference>
<accession>A0A934S0A3</accession>
<dbReference type="PROSITE" id="PS50894">
    <property type="entry name" value="HPT"/>
    <property type="match status" value="1"/>
</dbReference>
<dbReference type="EMBL" id="JAENIL010000027">
    <property type="protein sequence ID" value="MBK1878191.1"/>
    <property type="molecule type" value="Genomic_DNA"/>
</dbReference>
<reference evidence="3" key="1">
    <citation type="submission" date="2021-01" db="EMBL/GenBank/DDBJ databases">
        <title>Modified the classification status of verrucomicrobia.</title>
        <authorList>
            <person name="Feng X."/>
        </authorList>
    </citation>
    <scope>NUCLEOTIDE SEQUENCE</scope>
    <source>
        <strain evidence="3">KCTC 13126</strain>
    </source>
</reference>
<evidence type="ECO:0000259" key="2">
    <source>
        <dbReference type="PROSITE" id="PS50894"/>
    </source>
</evidence>
<evidence type="ECO:0000313" key="4">
    <source>
        <dbReference type="Proteomes" id="UP000617628"/>
    </source>
</evidence>
<dbReference type="GO" id="GO:0000160">
    <property type="term" value="P:phosphorelay signal transduction system"/>
    <property type="evidence" value="ECO:0007669"/>
    <property type="project" value="InterPro"/>
</dbReference>
<comment type="caution">
    <text evidence="3">The sequence shown here is derived from an EMBL/GenBank/DDBJ whole genome shotgun (WGS) entry which is preliminary data.</text>
</comment>
<dbReference type="InterPro" id="IPR008207">
    <property type="entry name" value="Sig_transdc_His_kin_Hpt_dom"/>
</dbReference>
<dbReference type="RefSeq" id="WP_200356404.1">
    <property type="nucleotide sequence ID" value="NZ_JAENIL010000027.1"/>
</dbReference>
<gene>
    <name evidence="3" type="ORF">JIN87_15030</name>
</gene>
<dbReference type="Proteomes" id="UP000617628">
    <property type="component" value="Unassembled WGS sequence"/>
</dbReference>
<keyword evidence="1" id="KW-0597">Phosphoprotein</keyword>
<dbReference type="SUPFAM" id="SSF47226">
    <property type="entry name" value="Histidine-containing phosphotransfer domain, HPT domain"/>
    <property type="match status" value="1"/>
</dbReference>
<name>A0A934S0A3_9BACT</name>
<feature type="modified residue" description="Phosphohistidine" evidence="1">
    <location>
        <position position="62"/>
    </location>
</feature>
<protein>
    <submittedName>
        <fullName evidence="3">Hpt domain-containing protein</fullName>
    </submittedName>
</protein>
<keyword evidence="4" id="KW-1185">Reference proteome</keyword>
<dbReference type="Pfam" id="PF01627">
    <property type="entry name" value="Hpt"/>
    <property type="match status" value="1"/>
</dbReference>
<feature type="domain" description="HPt" evidence="2">
    <location>
        <begin position="23"/>
        <end position="113"/>
    </location>
</feature>